<feature type="transmembrane region" description="Helical" evidence="1">
    <location>
        <begin position="56"/>
        <end position="78"/>
    </location>
</feature>
<reference evidence="2" key="1">
    <citation type="submission" date="2021-06" db="EMBL/GenBank/DDBJ databases">
        <title>Comparative genomics, transcriptomics and evolutionary studies reveal genomic signatures of adaptation to plant cell wall in hemibiotrophic fungi.</title>
        <authorList>
            <consortium name="DOE Joint Genome Institute"/>
            <person name="Baroncelli R."/>
            <person name="Diaz J.F."/>
            <person name="Benocci T."/>
            <person name="Peng M."/>
            <person name="Battaglia E."/>
            <person name="Haridas S."/>
            <person name="Andreopoulos W."/>
            <person name="Labutti K."/>
            <person name="Pangilinan J."/>
            <person name="Floch G.L."/>
            <person name="Makela M.R."/>
            <person name="Henrissat B."/>
            <person name="Grigoriev I.V."/>
            <person name="Crouch J.A."/>
            <person name="De Vries R.P."/>
            <person name="Sukno S.A."/>
            <person name="Thon M.R."/>
        </authorList>
    </citation>
    <scope>NUCLEOTIDE SEQUENCE</scope>
    <source>
        <strain evidence="2">MAFF235873</strain>
    </source>
</reference>
<accession>A0AAD9HNP2</accession>
<evidence type="ECO:0000256" key="1">
    <source>
        <dbReference type="SAM" id="Phobius"/>
    </source>
</evidence>
<keyword evidence="1" id="KW-0812">Transmembrane</keyword>
<dbReference type="Proteomes" id="UP001232148">
    <property type="component" value="Unassembled WGS sequence"/>
</dbReference>
<name>A0AAD9HNP2_9PEZI</name>
<organism evidence="2 3">
    <name type="scientific">Colletotrichum zoysiae</name>
    <dbReference type="NCBI Taxonomy" id="1216348"/>
    <lineage>
        <taxon>Eukaryota</taxon>
        <taxon>Fungi</taxon>
        <taxon>Dikarya</taxon>
        <taxon>Ascomycota</taxon>
        <taxon>Pezizomycotina</taxon>
        <taxon>Sordariomycetes</taxon>
        <taxon>Hypocreomycetidae</taxon>
        <taxon>Glomerellales</taxon>
        <taxon>Glomerellaceae</taxon>
        <taxon>Colletotrichum</taxon>
        <taxon>Colletotrichum graminicola species complex</taxon>
    </lineage>
</organism>
<dbReference type="AlphaFoldDB" id="A0AAD9HNP2"/>
<gene>
    <name evidence="2" type="ORF">LX32DRAFT_275334</name>
</gene>
<proteinExistence type="predicted"/>
<keyword evidence="3" id="KW-1185">Reference proteome</keyword>
<dbReference type="EMBL" id="MU842840">
    <property type="protein sequence ID" value="KAK2031461.1"/>
    <property type="molecule type" value="Genomic_DNA"/>
</dbReference>
<protein>
    <submittedName>
        <fullName evidence="2">Uncharacterized protein</fullName>
    </submittedName>
</protein>
<evidence type="ECO:0000313" key="3">
    <source>
        <dbReference type="Proteomes" id="UP001232148"/>
    </source>
</evidence>
<keyword evidence="1" id="KW-1133">Transmembrane helix</keyword>
<sequence length="81" mass="9000">MPPIDGKRCGSGLICSQPPSEVPCVVVASHMPHGSQLGQFHWFRTRKRIARTHNGFVLLVWTFLCTVYAPLAMVHVSLLQS</sequence>
<comment type="caution">
    <text evidence="2">The sequence shown here is derived from an EMBL/GenBank/DDBJ whole genome shotgun (WGS) entry which is preliminary data.</text>
</comment>
<evidence type="ECO:0000313" key="2">
    <source>
        <dbReference type="EMBL" id="KAK2031461.1"/>
    </source>
</evidence>
<keyword evidence="1" id="KW-0472">Membrane</keyword>